<evidence type="ECO:0000313" key="1">
    <source>
        <dbReference type="EMBL" id="KAF4492284.1"/>
    </source>
</evidence>
<dbReference type="RefSeq" id="XP_066009892.1">
    <property type="nucleotide sequence ID" value="XM_066150691.1"/>
</dbReference>
<reference evidence="1 2" key="2">
    <citation type="submission" date="2020-04" db="EMBL/GenBank/DDBJ databases">
        <title>Genome sequencing and assembly of multiple isolates from the Colletotrichum gloeosporioides species complex.</title>
        <authorList>
            <person name="Gan P."/>
            <person name="Shirasu K."/>
        </authorList>
    </citation>
    <scope>NUCLEOTIDE SEQUENCE [LARGE SCALE GENOMIC DNA]</scope>
    <source>
        <strain evidence="1 2">Nara gc5</strain>
    </source>
</reference>
<dbReference type="InParanoid" id="A0A7J6JNH7"/>
<name>A0A7J6JNH7_COLFN</name>
<protein>
    <submittedName>
        <fullName evidence="1">Uncharacterized protein</fullName>
    </submittedName>
</protein>
<proteinExistence type="predicted"/>
<dbReference type="AlphaFoldDB" id="A0A7J6JNH7"/>
<sequence>MFATNRKHTLSLRDMFTRGCIHMDVNRLHGRCRHVVKTADFLWVVTCHPRNMPQKTPDDSRCATKTRRSTTFLSLDHNQTTGIVDSRTAP</sequence>
<gene>
    <name evidence="1" type="ORF">CGGC5_v000538</name>
</gene>
<organism evidence="1 2">
    <name type="scientific">Colletotrichum fructicola (strain Nara gc5)</name>
    <name type="common">Anthracnose fungus</name>
    <name type="synonym">Colletotrichum gloeosporioides (strain Nara gc5)</name>
    <dbReference type="NCBI Taxonomy" id="1213859"/>
    <lineage>
        <taxon>Eukaryota</taxon>
        <taxon>Fungi</taxon>
        <taxon>Dikarya</taxon>
        <taxon>Ascomycota</taxon>
        <taxon>Pezizomycotina</taxon>
        <taxon>Sordariomycetes</taxon>
        <taxon>Hypocreomycetidae</taxon>
        <taxon>Glomerellales</taxon>
        <taxon>Glomerellaceae</taxon>
        <taxon>Colletotrichum</taxon>
        <taxon>Colletotrichum gloeosporioides species complex</taxon>
    </lineage>
</organism>
<dbReference type="GeneID" id="90979577"/>
<dbReference type="Proteomes" id="UP000011096">
    <property type="component" value="Unassembled WGS sequence"/>
</dbReference>
<evidence type="ECO:0000313" key="2">
    <source>
        <dbReference type="Proteomes" id="UP000011096"/>
    </source>
</evidence>
<reference evidence="1 2" key="1">
    <citation type="submission" date="2012-08" db="EMBL/GenBank/DDBJ databases">
        <authorList>
            <person name="Gan P.H.P."/>
            <person name="Ikeda K."/>
            <person name="Irieda H."/>
            <person name="Narusaka M."/>
            <person name="O'Connell R.J."/>
            <person name="Narusaka Y."/>
            <person name="Takano Y."/>
            <person name="Kubo Y."/>
            <person name="Shirasu K."/>
        </authorList>
    </citation>
    <scope>NUCLEOTIDE SEQUENCE [LARGE SCALE GENOMIC DNA]</scope>
    <source>
        <strain evidence="1 2">Nara gc5</strain>
    </source>
</reference>
<comment type="caution">
    <text evidence="1">The sequence shown here is derived from an EMBL/GenBank/DDBJ whole genome shotgun (WGS) entry which is preliminary data.</text>
</comment>
<keyword evidence="2" id="KW-1185">Reference proteome</keyword>
<dbReference type="EMBL" id="ANPB02000001">
    <property type="protein sequence ID" value="KAF4492284.1"/>
    <property type="molecule type" value="Genomic_DNA"/>
</dbReference>
<dbReference type="OrthoDB" id="10273426at2759"/>
<accession>A0A7J6JNH7</accession>